<feature type="compositionally biased region" description="Acidic residues" evidence="1">
    <location>
        <begin position="342"/>
        <end position="351"/>
    </location>
</feature>
<evidence type="ECO:0000256" key="1">
    <source>
        <dbReference type="SAM" id="MobiDB-lite"/>
    </source>
</evidence>
<feature type="region of interest" description="Disordered" evidence="1">
    <location>
        <begin position="181"/>
        <end position="201"/>
    </location>
</feature>
<feature type="compositionally biased region" description="Polar residues" evidence="1">
    <location>
        <begin position="316"/>
        <end position="327"/>
    </location>
</feature>
<keyword evidence="3" id="KW-1185">Reference proteome</keyword>
<dbReference type="PANTHER" id="PTHR40625">
    <property type="entry name" value="GTP-BINDING PROTEIN ESDC-RELATED"/>
    <property type="match status" value="1"/>
</dbReference>
<feature type="region of interest" description="Disordered" evidence="1">
    <location>
        <begin position="408"/>
        <end position="442"/>
    </location>
</feature>
<feature type="region of interest" description="Disordered" evidence="1">
    <location>
        <begin position="213"/>
        <end position="234"/>
    </location>
</feature>
<gene>
    <name evidence="2" type="ORF">R9X50_00619600</name>
</gene>
<accession>A0AAQ3M7W0</accession>
<sequence>MDPTTLITFMFRAPVGVRIVELLGSWDNFSQPYLMNHDPRRGNGFYSGCFKFDKIIYDGDSAYWTKARSGGLKQGGTYWFYYRLDMTAEAYDDKQAHTNDCPLLPGQTVNFIDIPKELEPPAKRRRSIDVVGSLMDLATSKQTMNPADKFLPLYPPPVSKIHPRCISDLALGGRLEGLIKKNSAGSSKKSRQSKRSSLRTRLFPNTKKVRSIVAKEGFPVNPNSKDASRSTSTSSFLGDPFSNFDFEFRPHSRAGNDNSFADLIDIDPLISRIMGSTMSTKKQNFTSRPSSSSYSTDLSQSAIYSLSNTDISPHIPTSGNVSFSTFPNPNPRKALSPHPEEEKEDSNDLDDIWSPALTVDTGDTNSPNSPYYISASSSRFTSPTIGCSYDQDTQASVQDVAQRLAALRASSNTDRKSSNVPTIRAPPRAPKSQHPALRSTQEPTWLFAGYSLPRSETDSAHHLPETKIPAMLKTEPATTNANSSNLKDFMSDMGYLATSIN</sequence>
<protein>
    <submittedName>
        <fullName evidence="2">Uncharacterized protein</fullName>
    </submittedName>
</protein>
<evidence type="ECO:0000313" key="2">
    <source>
        <dbReference type="EMBL" id="WPH03319.1"/>
    </source>
</evidence>
<feature type="compositionally biased region" description="Basic residues" evidence="1">
    <location>
        <begin position="188"/>
        <end position="198"/>
    </location>
</feature>
<dbReference type="PANTHER" id="PTHR40625:SF1">
    <property type="entry name" value="AMP-ACTIVATED PROTEIN KINASE GLYCOGEN-BINDING DOMAIN-CONTAINING PROTEIN"/>
    <property type="match status" value="1"/>
</dbReference>
<dbReference type="EMBL" id="CP138589">
    <property type="protein sequence ID" value="WPH03319.1"/>
    <property type="molecule type" value="Genomic_DNA"/>
</dbReference>
<dbReference type="Proteomes" id="UP001303373">
    <property type="component" value="Chromosome 10"/>
</dbReference>
<name>A0AAQ3M7W0_9PEZI</name>
<evidence type="ECO:0000313" key="3">
    <source>
        <dbReference type="Proteomes" id="UP001303373"/>
    </source>
</evidence>
<proteinExistence type="predicted"/>
<dbReference type="AlphaFoldDB" id="A0AAQ3M7W0"/>
<reference evidence="2 3" key="1">
    <citation type="submission" date="2023-11" db="EMBL/GenBank/DDBJ databases">
        <title>An acidophilic fungus is an integral part of prey digestion in a carnivorous sundew plant.</title>
        <authorList>
            <person name="Tsai I.J."/>
        </authorList>
    </citation>
    <scope>NUCLEOTIDE SEQUENCE [LARGE SCALE GENOMIC DNA]</scope>
    <source>
        <strain evidence="2">169a</strain>
    </source>
</reference>
<organism evidence="2 3">
    <name type="scientific">Acrodontium crateriforme</name>
    <dbReference type="NCBI Taxonomy" id="150365"/>
    <lineage>
        <taxon>Eukaryota</taxon>
        <taxon>Fungi</taxon>
        <taxon>Dikarya</taxon>
        <taxon>Ascomycota</taxon>
        <taxon>Pezizomycotina</taxon>
        <taxon>Dothideomycetes</taxon>
        <taxon>Dothideomycetidae</taxon>
        <taxon>Mycosphaerellales</taxon>
        <taxon>Teratosphaeriaceae</taxon>
        <taxon>Acrodontium</taxon>
    </lineage>
</organism>
<feature type="region of interest" description="Disordered" evidence="1">
    <location>
        <begin position="316"/>
        <end position="368"/>
    </location>
</feature>